<dbReference type="AlphaFoldDB" id="A0A7J3JRI2"/>
<protein>
    <submittedName>
        <fullName evidence="2">DUF131 domain-containing protein</fullName>
    </submittedName>
</protein>
<feature type="transmembrane region" description="Helical" evidence="1">
    <location>
        <begin position="66"/>
        <end position="90"/>
    </location>
</feature>
<keyword evidence="1" id="KW-0812">Transmembrane</keyword>
<accession>A0A7J3JRI2</accession>
<feature type="transmembrane region" description="Helical" evidence="1">
    <location>
        <begin position="6"/>
        <end position="30"/>
    </location>
</feature>
<keyword evidence="1" id="KW-1133">Transmembrane helix</keyword>
<name>A0A7J3JRI2_9CREN</name>
<evidence type="ECO:0000256" key="1">
    <source>
        <dbReference type="SAM" id="Phobius"/>
    </source>
</evidence>
<comment type="caution">
    <text evidence="2">The sequence shown here is derived from an EMBL/GenBank/DDBJ whole genome shotgun (WGS) entry which is preliminary data.</text>
</comment>
<organism evidence="2">
    <name type="scientific">Ignisphaera aggregans</name>
    <dbReference type="NCBI Taxonomy" id="334771"/>
    <lineage>
        <taxon>Archaea</taxon>
        <taxon>Thermoproteota</taxon>
        <taxon>Thermoprotei</taxon>
        <taxon>Desulfurococcales</taxon>
        <taxon>Desulfurococcaceae</taxon>
        <taxon>Ignisphaera</taxon>
    </lineage>
</organism>
<dbReference type="EMBL" id="DTBZ01000131">
    <property type="protein sequence ID" value="HGQ18710.1"/>
    <property type="molecule type" value="Genomic_DNA"/>
</dbReference>
<gene>
    <name evidence="2" type="ORF">ENU30_07055</name>
</gene>
<reference evidence="2" key="1">
    <citation type="journal article" date="2020" name="mSystems">
        <title>Genome- and Community-Level Interaction Insights into Carbon Utilization and Element Cycling Functions of Hydrothermarchaeota in Hydrothermal Sediment.</title>
        <authorList>
            <person name="Zhou Z."/>
            <person name="Liu Y."/>
            <person name="Xu W."/>
            <person name="Pan J."/>
            <person name="Luo Z.H."/>
            <person name="Li M."/>
        </authorList>
    </citation>
    <scope>NUCLEOTIDE SEQUENCE [LARGE SCALE GENOMIC DNA]</scope>
    <source>
        <strain evidence="2">SpSt-657</strain>
    </source>
</reference>
<proteinExistence type="predicted"/>
<sequence>MTSILWIPVIFALAMAMIIVGMLLIFISALSAKDKEVEKRTEAGGIIILGPIPIAFGTSKKIVKSLLIISIIFFIVILTIFILLNSGLLFPRY</sequence>
<dbReference type="NCBIfam" id="TIGR00304">
    <property type="entry name" value="TIGR00304 family membrane protein"/>
    <property type="match status" value="1"/>
</dbReference>
<keyword evidence="1" id="KW-0472">Membrane</keyword>
<evidence type="ECO:0000313" key="2">
    <source>
        <dbReference type="EMBL" id="HGQ18710.1"/>
    </source>
</evidence>
<dbReference type="Pfam" id="PF01998">
    <property type="entry name" value="DUF131"/>
    <property type="match status" value="1"/>
</dbReference>
<dbReference type="InterPro" id="IPR002849">
    <property type="entry name" value="DUF131"/>
</dbReference>